<organism evidence="2 3">
    <name type="scientific">Hadarchaeum yellowstonense</name>
    <dbReference type="NCBI Taxonomy" id="1776334"/>
    <lineage>
        <taxon>Archaea</taxon>
        <taxon>Methanobacteriati</taxon>
        <taxon>Candidatus Hadarchaeota</taxon>
        <taxon>Candidatus Hadarchaeia</taxon>
        <taxon>Candidatus Hadarchaeales</taxon>
        <taxon>Candidatus Hadarchaeaceae</taxon>
        <taxon>Candidatus Hadarchaeum</taxon>
    </lineage>
</organism>
<protein>
    <submittedName>
        <fullName evidence="2">Uncharacterized protein</fullName>
    </submittedName>
</protein>
<proteinExistence type="predicted"/>
<comment type="caution">
    <text evidence="2">The sequence shown here is derived from an EMBL/GenBank/DDBJ whole genome shotgun (WGS) entry which is preliminary data.</text>
</comment>
<feature type="region of interest" description="Disordered" evidence="1">
    <location>
        <begin position="41"/>
        <end position="73"/>
    </location>
</feature>
<feature type="compositionally biased region" description="Basic and acidic residues" evidence="1">
    <location>
        <begin position="64"/>
        <end position="73"/>
    </location>
</feature>
<evidence type="ECO:0000313" key="3">
    <source>
        <dbReference type="Proteomes" id="UP000074294"/>
    </source>
</evidence>
<evidence type="ECO:0000256" key="1">
    <source>
        <dbReference type="SAM" id="MobiDB-lite"/>
    </source>
</evidence>
<accession>A0A147JVZ4</accession>
<reference evidence="2 3" key="1">
    <citation type="journal article" date="2016" name="Nat. Microbiol.">
        <title>Genomic inference of the metabolism of cosmopolitan subsurface Archaea, Hadesarchaea.</title>
        <authorList>
            <person name="Baker B.J."/>
            <person name="Saw J.H."/>
            <person name="Lind A.E."/>
            <person name="Lazar C.S."/>
            <person name="Hinrichs K.-U."/>
            <person name="Teske A.P."/>
            <person name="Ettema T.J."/>
        </authorList>
    </citation>
    <scope>NUCLEOTIDE SEQUENCE [LARGE SCALE GENOMIC DNA]</scope>
</reference>
<evidence type="ECO:0000313" key="2">
    <source>
        <dbReference type="EMBL" id="KUO40652.1"/>
    </source>
</evidence>
<dbReference type="Proteomes" id="UP000074294">
    <property type="component" value="Unassembled WGS sequence"/>
</dbReference>
<gene>
    <name evidence="2" type="ORF">APZ16_04545</name>
</gene>
<dbReference type="AlphaFoldDB" id="A0A147JVZ4"/>
<dbReference type="STRING" id="1776334.APZ16_04545"/>
<dbReference type="EMBL" id="LQMQ01000038">
    <property type="protein sequence ID" value="KUO40652.1"/>
    <property type="molecule type" value="Genomic_DNA"/>
</dbReference>
<name>A0A147JVZ4_HADYE</name>
<sequence length="73" mass="8148">MKQKKLKGLEKLAEVNRQLQTKAGPYYEKWLHAILKGIKAPSGARGAEEAPTPRSKTQNSWAGRKKEVESDGE</sequence>